<dbReference type="InterPro" id="IPR006170">
    <property type="entry name" value="PBP/GOBP"/>
</dbReference>
<dbReference type="GO" id="GO:0005549">
    <property type="term" value="F:odorant binding"/>
    <property type="evidence" value="ECO:0007669"/>
    <property type="project" value="InterPro"/>
</dbReference>
<feature type="chain" id="PRO_5016674663" evidence="5">
    <location>
        <begin position="21"/>
        <end position="141"/>
    </location>
</feature>
<gene>
    <name evidence="6" type="primary">OBP43</name>
</gene>
<reference evidence="6" key="1">
    <citation type="submission" date="2017-07" db="EMBL/GenBank/DDBJ databases">
        <authorList>
            <person name="Sun Z.S."/>
            <person name="Albrecht U."/>
            <person name="Echele G."/>
            <person name="Lee C.C."/>
        </authorList>
    </citation>
    <scope>NUCLEOTIDE SEQUENCE</scope>
</reference>
<name>A0A343WGX4_MATON</name>
<evidence type="ECO:0000256" key="2">
    <source>
        <dbReference type="ARBA" id="ARBA00008098"/>
    </source>
</evidence>
<dbReference type="GO" id="GO:0005615">
    <property type="term" value="C:extracellular space"/>
    <property type="evidence" value="ECO:0007669"/>
    <property type="project" value="TreeGrafter"/>
</dbReference>
<dbReference type="InterPro" id="IPR036728">
    <property type="entry name" value="PBP_GOBP_sf"/>
</dbReference>
<dbReference type="PANTHER" id="PTHR11857">
    <property type="entry name" value="ODORANT BINDING PROTEIN-RELATED"/>
    <property type="match status" value="1"/>
</dbReference>
<proteinExistence type="evidence at transcript level"/>
<evidence type="ECO:0000256" key="5">
    <source>
        <dbReference type="SAM" id="SignalP"/>
    </source>
</evidence>
<dbReference type="AlphaFoldDB" id="A0A343WGX4"/>
<evidence type="ECO:0000256" key="1">
    <source>
        <dbReference type="ARBA" id="ARBA00004613"/>
    </source>
</evidence>
<comment type="subcellular location">
    <subcellularLocation>
        <location evidence="1">Secreted</location>
    </subcellularLocation>
</comment>
<keyword evidence="3" id="KW-0964">Secreted</keyword>
<dbReference type="SMR" id="A0A343WGX4"/>
<evidence type="ECO:0000313" key="6">
    <source>
        <dbReference type="EMBL" id="AWC67998.1"/>
    </source>
</evidence>
<dbReference type="Pfam" id="PF01395">
    <property type="entry name" value="PBP_GOBP"/>
    <property type="match status" value="1"/>
</dbReference>
<dbReference type="GO" id="GO:0007608">
    <property type="term" value="P:sensory perception of smell"/>
    <property type="evidence" value="ECO:0007669"/>
    <property type="project" value="TreeGrafter"/>
</dbReference>
<dbReference type="CDD" id="cd23992">
    <property type="entry name" value="PBP_GOBP"/>
    <property type="match status" value="1"/>
</dbReference>
<sequence>MGPNIAIVIVSLASLCSVQAMFDTKVLMDHMQGCMKKHEVSEKDLEDVNKEDFSEEKLKCFMTCIGERIGYIKDDEFSEKGAMEAVEFMFEKNNTKEKEKAREIIKDCTQKIKEKDVKGCELGPVAGACLKKGVQDHKIMP</sequence>
<protein>
    <submittedName>
        <fullName evidence="6">Odorant-binding protein 43</fullName>
    </submittedName>
</protein>
<feature type="signal peptide" evidence="5">
    <location>
        <begin position="1"/>
        <end position="20"/>
    </location>
</feature>
<dbReference type="Gene3D" id="1.10.238.20">
    <property type="entry name" value="Pheromone/general odorant binding protein domain"/>
    <property type="match status" value="1"/>
</dbReference>
<dbReference type="EMBL" id="MF417511">
    <property type="protein sequence ID" value="AWC67998.1"/>
    <property type="molecule type" value="mRNA"/>
</dbReference>
<dbReference type="PANTHER" id="PTHR11857:SF43">
    <property type="entry name" value="GEO07291P1-RELATED"/>
    <property type="match status" value="1"/>
</dbReference>
<accession>A0A343WGX4</accession>
<comment type="similarity">
    <text evidence="2">Belongs to the PBP/GOBP family.</text>
</comment>
<dbReference type="SUPFAM" id="SSF47565">
    <property type="entry name" value="Insect pheromone/odorant-binding proteins"/>
    <property type="match status" value="1"/>
</dbReference>
<evidence type="ECO:0000256" key="4">
    <source>
        <dbReference type="ARBA" id="ARBA00022729"/>
    </source>
</evidence>
<organism evidence="6">
    <name type="scientific">Matsumurasca onukii</name>
    <name type="common">Tea green leafhopper</name>
    <name type="synonym">Empoasca onukii</name>
    <dbReference type="NCBI Taxonomy" id="2912585"/>
    <lineage>
        <taxon>Eukaryota</taxon>
        <taxon>Metazoa</taxon>
        <taxon>Ecdysozoa</taxon>
        <taxon>Arthropoda</taxon>
        <taxon>Hexapoda</taxon>
        <taxon>Insecta</taxon>
        <taxon>Pterygota</taxon>
        <taxon>Neoptera</taxon>
        <taxon>Paraneoptera</taxon>
        <taxon>Hemiptera</taxon>
        <taxon>Auchenorrhyncha</taxon>
        <taxon>Membracoidea</taxon>
        <taxon>Cicadellidae</taxon>
        <taxon>Typhlocybinae</taxon>
        <taxon>Empoascini</taxon>
        <taxon>Matsumurasca</taxon>
    </lineage>
</organism>
<keyword evidence="4 5" id="KW-0732">Signal</keyword>
<evidence type="ECO:0000256" key="3">
    <source>
        <dbReference type="ARBA" id="ARBA00022525"/>
    </source>
</evidence>